<protein>
    <submittedName>
        <fullName evidence="1">Uncharacterized protein</fullName>
    </submittedName>
</protein>
<name>A0A7R9DLS2_TIMPO</name>
<accession>A0A7R9DLS2</accession>
<dbReference type="AlphaFoldDB" id="A0A7R9DLS2"/>
<organism evidence="1">
    <name type="scientific">Timema poppense</name>
    <name type="common">Walking stick</name>
    <dbReference type="NCBI Taxonomy" id="170557"/>
    <lineage>
        <taxon>Eukaryota</taxon>
        <taxon>Metazoa</taxon>
        <taxon>Ecdysozoa</taxon>
        <taxon>Arthropoda</taxon>
        <taxon>Hexapoda</taxon>
        <taxon>Insecta</taxon>
        <taxon>Pterygota</taxon>
        <taxon>Neoptera</taxon>
        <taxon>Polyneoptera</taxon>
        <taxon>Phasmatodea</taxon>
        <taxon>Timematodea</taxon>
        <taxon>Timematoidea</taxon>
        <taxon>Timematidae</taxon>
        <taxon>Timema</taxon>
    </lineage>
</organism>
<dbReference type="EMBL" id="OD012628">
    <property type="protein sequence ID" value="CAD7417069.1"/>
    <property type="molecule type" value="Genomic_DNA"/>
</dbReference>
<gene>
    <name evidence="1" type="ORF">TPSB3V08_LOCUS11499</name>
</gene>
<dbReference type="GO" id="GO:0005763">
    <property type="term" value="C:mitochondrial small ribosomal subunit"/>
    <property type="evidence" value="ECO:0007669"/>
    <property type="project" value="TreeGrafter"/>
</dbReference>
<sequence length="120" mass="13586">MEAPHQLETSPECNRDDSFKKCRPFLASSTYPRQYHKRLVSSTPIPQLHQAHAAGMYFCCHEYVRGAKVRLRIKELELSTRFLGASRDLTILEADAILLGLVSSPTRGQQQQKVVDVQTS</sequence>
<dbReference type="Pfam" id="PF10246">
    <property type="entry name" value="MRP-S35"/>
    <property type="match status" value="1"/>
</dbReference>
<dbReference type="InterPro" id="IPR019375">
    <property type="entry name" value="Ribosomal_bS1m"/>
</dbReference>
<proteinExistence type="predicted"/>
<dbReference type="PANTHER" id="PTHR13447:SF2">
    <property type="entry name" value="SMALL RIBOSOMAL SUBUNIT PROTEIN BS1M"/>
    <property type="match status" value="1"/>
</dbReference>
<dbReference type="PANTHER" id="PTHR13447">
    <property type="entry name" value="MITOCHONDRIAL 28S RIBOSOMAL PROTEIN S28"/>
    <property type="match status" value="1"/>
</dbReference>
<evidence type="ECO:0000313" key="1">
    <source>
        <dbReference type="EMBL" id="CAD7417069.1"/>
    </source>
</evidence>
<reference evidence="1" key="1">
    <citation type="submission" date="2020-11" db="EMBL/GenBank/DDBJ databases">
        <authorList>
            <person name="Tran Van P."/>
        </authorList>
    </citation>
    <scope>NUCLEOTIDE SEQUENCE</scope>
</reference>